<sequence>MSDVEHQFGSGHAHSVRERVLEARRHGRRVRSFGSALFFAAGAILAFGVLATALATLAIPTPELGDMDVEDGRVVMGAPKLEGRNSSDQPYRIEAESALQSPDDLNRLELRGITGELPLGSDSRVAFNSDAGFYDAENQFLDFLSPLDLETSAGDTALVQDGRIDLLAGSFVSDKPVRLKTETTTLTADSVRIDSRSRTILFKGSVRMQLVPDDVRPQANASETPPSKETANE</sequence>
<feature type="compositionally biased region" description="Polar residues" evidence="1">
    <location>
        <begin position="219"/>
        <end position="233"/>
    </location>
</feature>
<reference evidence="3 4" key="1">
    <citation type="submission" date="2018-10" db="EMBL/GenBank/DDBJ databases">
        <title>Notoacmeibacter sp. M2BS9Y-3-1, whole genome shotgun sequence.</title>
        <authorList>
            <person name="Tuo L."/>
        </authorList>
    </citation>
    <scope>NUCLEOTIDE SEQUENCE [LARGE SCALE GENOMIC DNA]</scope>
    <source>
        <strain evidence="3 4">M2BS9Y-3-1</strain>
    </source>
</reference>
<dbReference type="EMBL" id="RCWN01000001">
    <property type="protein sequence ID" value="RLQ86901.1"/>
    <property type="molecule type" value="Genomic_DNA"/>
</dbReference>
<evidence type="ECO:0000256" key="2">
    <source>
        <dbReference type="SAM" id="Phobius"/>
    </source>
</evidence>
<name>A0A3L7JBK1_9HYPH</name>
<feature type="region of interest" description="Disordered" evidence="1">
    <location>
        <begin position="212"/>
        <end position="233"/>
    </location>
</feature>
<comment type="caution">
    <text evidence="3">The sequence shown here is derived from an EMBL/GenBank/DDBJ whole genome shotgun (WGS) entry which is preliminary data.</text>
</comment>
<evidence type="ECO:0000256" key="1">
    <source>
        <dbReference type="SAM" id="MobiDB-lite"/>
    </source>
</evidence>
<keyword evidence="2" id="KW-1133">Transmembrane helix</keyword>
<proteinExistence type="predicted"/>
<feature type="transmembrane region" description="Helical" evidence="2">
    <location>
        <begin position="33"/>
        <end position="59"/>
    </location>
</feature>
<keyword evidence="2" id="KW-0812">Transmembrane</keyword>
<dbReference type="Proteomes" id="UP000281094">
    <property type="component" value="Unassembled WGS sequence"/>
</dbReference>
<evidence type="ECO:0000313" key="3">
    <source>
        <dbReference type="EMBL" id="RLQ86901.1"/>
    </source>
</evidence>
<evidence type="ECO:0008006" key="5">
    <source>
        <dbReference type="Google" id="ProtNLM"/>
    </source>
</evidence>
<dbReference type="RefSeq" id="WP_121643870.1">
    <property type="nucleotide sequence ID" value="NZ_RCWN01000001.1"/>
</dbReference>
<accession>A0A3L7JBK1</accession>
<evidence type="ECO:0000313" key="4">
    <source>
        <dbReference type="Proteomes" id="UP000281094"/>
    </source>
</evidence>
<dbReference type="AlphaFoldDB" id="A0A3L7JBK1"/>
<gene>
    <name evidence="3" type="ORF">D8780_00475</name>
</gene>
<keyword evidence="4" id="KW-1185">Reference proteome</keyword>
<organism evidence="3 4">
    <name type="scientific">Notoacmeibacter ruber</name>
    <dbReference type="NCBI Taxonomy" id="2670375"/>
    <lineage>
        <taxon>Bacteria</taxon>
        <taxon>Pseudomonadati</taxon>
        <taxon>Pseudomonadota</taxon>
        <taxon>Alphaproteobacteria</taxon>
        <taxon>Hyphomicrobiales</taxon>
        <taxon>Notoacmeibacteraceae</taxon>
        <taxon>Notoacmeibacter</taxon>
    </lineage>
</organism>
<protein>
    <recommendedName>
        <fullName evidence="5">LPS export ABC transporter periplasmic protein LptC</fullName>
    </recommendedName>
</protein>
<keyword evidence="2" id="KW-0472">Membrane</keyword>